<dbReference type="AlphaFoldDB" id="A0A3A8APA6"/>
<comment type="similarity">
    <text evidence="1">Belongs to the ABC transporter superfamily.</text>
</comment>
<dbReference type="InterPro" id="IPR027417">
    <property type="entry name" value="P-loop_NTPase"/>
</dbReference>
<dbReference type="SMART" id="SM00382">
    <property type="entry name" value="AAA"/>
    <property type="match status" value="1"/>
</dbReference>
<evidence type="ECO:0000256" key="1">
    <source>
        <dbReference type="ARBA" id="ARBA00005417"/>
    </source>
</evidence>
<dbReference type="CDD" id="cd03214">
    <property type="entry name" value="ABC_Iron-Siderophores_B12_Hemin"/>
    <property type="match status" value="1"/>
</dbReference>
<organism evidence="5 6">
    <name type="scientific">Oceaniradius stylonematis</name>
    <dbReference type="NCBI Taxonomy" id="2184161"/>
    <lineage>
        <taxon>Bacteria</taxon>
        <taxon>Pseudomonadati</taxon>
        <taxon>Pseudomonadota</taxon>
        <taxon>Alphaproteobacteria</taxon>
        <taxon>Hyphomicrobiales</taxon>
        <taxon>Ahrensiaceae</taxon>
        <taxon>Oceaniradius</taxon>
    </lineage>
</organism>
<dbReference type="InterPro" id="IPR003439">
    <property type="entry name" value="ABC_transporter-like_ATP-bd"/>
</dbReference>
<dbReference type="EMBL" id="QFWV02000004">
    <property type="protein sequence ID" value="RKF07753.1"/>
    <property type="molecule type" value="Genomic_DNA"/>
</dbReference>
<feature type="domain" description="ABC transporter" evidence="4">
    <location>
        <begin position="8"/>
        <end position="242"/>
    </location>
</feature>
<comment type="caution">
    <text evidence="5">The sequence shown here is derived from an EMBL/GenBank/DDBJ whole genome shotgun (WGS) entry which is preliminary data.</text>
</comment>
<sequence length="273" mass="28937">MTRQTAALDLRDVGYWPSGRSPADALVSAISFSVGAGECVALVGPNGAGKTTLVRMIAGLASPGTGTIMIDGKSISAMSFAERARRIAYVGQSDEADGRLSVADYVALGLLPHARLFAGGTGRDEARRACETVGLGDLAERRLDQLSGGERQRARIARAMCQKPSLLVLDEPTNHLDPLARGEQLAIVASMGVPIVAALHDLTLIDAFADKVAILADGRLRAFGPPGETLSTANVRDVFGVDMHRLKHPEHDYHLPTLDIRLPMPTTHSTTPC</sequence>
<dbReference type="Pfam" id="PF00005">
    <property type="entry name" value="ABC_tran"/>
    <property type="match status" value="1"/>
</dbReference>
<keyword evidence="2" id="KW-0547">Nucleotide-binding</keyword>
<dbReference type="Gene3D" id="3.40.50.300">
    <property type="entry name" value="P-loop containing nucleotide triphosphate hydrolases"/>
    <property type="match status" value="1"/>
</dbReference>
<proteinExistence type="inferred from homology"/>
<accession>A0A3A8APA6</accession>
<evidence type="ECO:0000256" key="3">
    <source>
        <dbReference type="ARBA" id="ARBA00022840"/>
    </source>
</evidence>
<evidence type="ECO:0000313" key="6">
    <source>
        <dbReference type="Proteomes" id="UP000246132"/>
    </source>
</evidence>
<dbReference type="PROSITE" id="PS50893">
    <property type="entry name" value="ABC_TRANSPORTER_2"/>
    <property type="match status" value="1"/>
</dbReference>
<keyword evidence="6" id="KW-1185">Reference proteome</keyword>
<gene>
    <name evidence="5" type="ORF">DEM25_008395</name>
</gene>
<dbReference type="Proteomes" id="UP000246132">
    <property type="component" value="Unassembled WGS sequence"/>
</dbReference>
<dbReference type="OrthoDB" id="9810077at2"/>
<dbReference type="PANTHER" id="PTHR42794">
    <property type="entry name" value="HEMIN IMPORT ATP-BINDING PROTEIN HMUV"/>
    <property type="match status" value="1"/>
</dbReference>
<dbReference type="GO" id="GO:0005524">
    <property type="term" value="F:ATP binding"/>
    <property type="evidence" value="ECO:0007669"/>
    <property type="project" value="UniProtKB-KW"/>
</dbReference>
<dbReference type="InterPro" id="IPR017871">
    <property type="entry name" value="ABC_transporter-like_CS"/>
</dbReference>
<dbReference type="PROSITE" id="PS00211">
    <property type="entry name" value="ABC_TRANSPORTER_1"/>
    <property type="match status" value="1"/>
</dbReference>
<dbReference type="PANTHER" id="PTHR42794:SF2">
    <property type="entry name" value="ABC TRANSPORTER ATP-BINDING PROTEIN"/>
    <property type="match status" value="1"/>
</dbReference>
<dbReference type="RefSeq" id="WP_109765318.1">
    <property type="nucleotide sequence ID" value="NZ_CP159474.1"/>
</dbReference>
<keyword evidence="3 5" id="KW-0067">ATP-binding</keyword>
<dbReference type="GO" id="GO:0016887">
    <property type="term" value="F:ATP hydrolysis activity"/>
    <property type="evidence" value="ECO:0007669"/>
    <property type="project" value="InterPro"/>
</dbReference>
<dbReference type="SUPFAM" id="SSF52540">
    <property type="entry name" value="P-loop containing nucleoside triphosphate hydrolases"/>
    <property type="match status" value="1"/>
</dbReference>
<evidence type="ECO:0000259" key="4">
    <source>
        <dbReference type="PROSITE" id="PS50893"/>
    </source>
</evidence>
<evidence type="ECO:0000256" key="2">
    <source>
        <dbReference type="ARBA" id="ARBA00022741"/>
    </source>
</evidence>
<evidence type="ECO:0000313" key="5">
    <source>
        <dbReference type="EMBL" id="RKF07753.1"/>
    </source>
</evidence>
<reference evidence="5 6" key="1">
    <citation type="journal article" date="2018" name="Int. J. Syst. Bacteriol.">
        <title>Oceaniradius stylonemae gen. nov., sp. nov., isolated from a red alga, Stylonema cornu-cervi.</title>
        <authorList>
            <person name="Jeong S."/>
        </authorList>
    </citation>
    <scope>NUCLEOTIDE SEQUENCE [LARGE SCALE GENOMIC DNA]</scope>
    <source>
        <strain evidence="5 6">StC1</strain>
    </source>
</reference>
<name>A0A3A8APA6_9HYPH</name>
<protein>
    <submittedName>
        <fullName evidence="5">ABC transporter ATP-binding protein</fullName>
    </submittedName>
</protein>
<dbReference type="InterPro" id="IPR003593">
    <property type="entry name" value="AAA+_ATPase"/>
</dbReference>